<proteinExistence type="predicted"/>
<dbReference type="SUPFAM" id="SSF51338">
    <property type="entry name" value="Composite domain of metallo-dependent hydrolases"/>
    <property type="match status" value="1"/>
</dbReference>
<dbReference type="Gene3D" id="2.30.40.10">
    <property type="entry name" value="Urease, subunit C, domain 1"/>
    <property type="match status" value="1"/>
</dbReference>
<name>A0ABV9LA14_9FLAO</name>
<dbReference type="Proteomes" id="UP001595878">
    <property type="component" value="Unassembled WGS sequence"/>
</dbReference>
<evidence type="ECO:0000313" key="2">
    <source>
        <dbReference type="Proteomes" id="UP001595878"/>
    </source>
</evidence>
<evidence type="ECO:0000313" key="1">
    <source>
        <dbReference type="EMBL" id="MFC4690843.1"/>
    </source>
</evidence>
<dbReference type="RefSeq" id="WP_380034179.1">
    <property type="nucleotide sequence ID" value="NZ_JBHSHB010000016.1"/>
</dbReference>
<keyword evidence="2" id="KW-1185">Reference proteome</keyword>
<protein>
    <recommendedName>
        <fullName evidence="3">Amidohydrolase-related domain-containing protein</fullName>
    </recommendedName>
</protein>
<sequence>MHGELKELTRANIKPATALTAMYEGARFLNKTSYSFSKGGIADLVVLNSNPLEDTNATKDIWLVIKNGAVVRNKD</sequence>
<organism evidence="1 2">
    <name type="scientific">Dokdonia genika</name>
    <dbReference type="NCBI Taxonomy" id="308113"/>
    <lineage>
        <taxon>Bacteria</taxon>
        <taxon>Pseudomonadati</taxon>
        <taxon>Bacteroidota</taxon>
        <taxon>Flavobacteriia</taxon>
        <taxon>Flavobacteriales</taxon>
        <taxon>Flavobacteriaceae</taxon>
        <taxon>Dokdonia</taxon>
    </lineage>
</organism>
<dbReference type="EMBL" id="JBHSHB010000016">
    <property type="protein sequence ID" value="MFC4690843.1"/>
    <property type="molecule type" value="Genomic_DNA"/>
</dbReference>
<gene>
    <name evidence="1" type="ORF">ACFO5T_10430</name>
</gene>
<reference evidence="2" key="1">
    <citation type="journal article" date="2019" name="Int. J. Syst. Evol. Microbiol.">
        <title>The Global Catalogue of Microorganisms (GCM) 10K type strain sequencing project: providing services to taxonomists for standard genome sequencing and annotation.</title>
        <authorList>
            <consortium name="The Broad Institute Genomics Platform"/>
            <consortium name="The Broad Institute Genome Sequencing Center for Infectious Disease"/>
            <person name="Wu L."/>
            <person name="Ma J."/>
        </authorList>
    </citation>
    <scope>NUCLEOTIDE SEQUENCE [LARGE SCALE GENOMIC DNA]</scope>
    <source>
        <strain evidence="2">CGMCC 4.7427</strain>
    </source>
</reference>
<accession>A0ABV9LA14</accession>
<comment type="caution">
    <text evidence="1">The sequence shown here is derived from an EMBL/GenBank/DDBJ whole genome shotgun (WGS) entry which is preliminary data.</text>
</comment>
<evidence type="ECO:0008006" key="3">
    <source>
        <dbReference type="Google" id="ProtNLM"/>
    </source>
</evidence>
<dbReference type="InterPro" id="IPR011059">
    <property type="entry name" value="Metal-dep_hydrolase_composite"/>
</dbReference>